<evidence type="ECO:0000313" key="7">
    <source>
        <dbReference type="Proteomes" id="UP001367676"/>
    </source>
</evidence>
<protein>
    <recommendedName>
        <fullName evidence="5">Lipase domain-containing protein</fullName>
    </recommendedName>
</protein>
<dbReference type="PANTHER" id="PTHR11610:SF186">
    <property type="entry name" value="FI22312P1"/>
    <property type="match status" value="1"/>
</dbReference>
<dbReference type="SUPFAM" id="SSF53474">
    <property type="entry name" value="alpha/beta-Hydrolases"/>
    <property type="match status" value="1"/>
</dbReference>
<gene>
    <name evidence="6" type="ORF">V9T40_003707</name>
</gene>
<accession>A0AAN9Y873</accession>
<dbReference type="CDD" id="cd00707">
    <property type="entry name" value="Pancreat_lipase_like"/>
    <property type="match status" value="1"/>
</dbReference>
<dbReference type="Pfam" id="PF00151">
    <property type="entry name" value="Lipase"/>
    <property type="match status" value="1"/>
</dbReference>
<dbReference type="InterPro" id="IPR029058">
    <property type="entry name" value="AB_hydrolase_fold"/>
</dbReference>
<comment type="subcellular location">
    <subcellularLocation>
        <location evidence="1">Secreted</location>
    </subcellularLocation>
</comment>
<sequence>MVGCFPMPRAQISPLMKPPQAPETVDTKFILLTRPSIYNGSSIAWLTYGDDQKSLIQANFDYTLPTKIIVHGFKGSGHDKTALDIATAFLEIENANVILVDWQKGAAGPSYVSAAANTQLVGRQLALLLMDTIILGSNPSSTHIIGFSLGAHIAGYAGRAILKKGLKVGRITGLDPASPLFRELLSTSLSPLNKNDAEFVDIIHTDGARFITEGLGIFRPIGHVDYFPNGGFDQPGCNHVRGAVIASHLGGSLNTSIVCNHLRALQLFLESLKSSKSNCEFWSYPCPGGWSSFEKGNCFPTRCTDKTCGKMGYFSNKSKYLGPLFLATRDSSPFCGRQLHVSTRLSKSIGHLRGDMQLSILTDSETVHFKLYSDFREELQGGYVLNGIGTVALDLISPEKTPTIAVHISCHILNQRRTTKRNVIPALAIDEVSIRDVHGNVWRYFKVETPLSTVNGTSIEAVTVLLALEP</sequence>
<dbReference type="AlphaFoldDB" id="A0AAN9Y873"/>
<proteinExistence type="inferred from homology"/>
<comment type="similarity">
    <text evidence="2 4">Belongs to the AB hydrolase superfamily. Lipase family.</text>
</comment>
<keyword evidence="3" id="KW-0964">Secreted</keyword>
<dbReference type="GO" id="GO:0005615">
    <property type="term" value="C:extracellular space"/>
    <property type="evidence" value="ECO:0007669"/>
    <property type="project" value="TreeGrafter"/>
</dbReference>
<dbReference type="PANTHER" id="PTHR11610">
    <property type="entry name" value="LIPASE"/>
    <property type="match status" value="1"/>
</dbReference>
<evidence type="ECO:0000313" key="6">
    <source>
        <dbReference type="EMBL" id="KAK7603708.1"/>
    </source>
</evidence>
<reference evidence="6 7" key="1">
    <citation type="submission" date="2024-03" db="EMBL/GenBank/DDBJ databases">
        <title>Adaptation during the transition from Ophiocordyceps entomopathogen to insect associate is accompanied by gene loss and intensified selection.</title>
        <authorList>
            <person name="Ward C.M."/>
            <person name="Onetto C.A."/>
            <person name="Borneman A.R."/>
        </authorList>
    </citation>
    <scope>NUCLEOTIDE SEQUENCE [LARGE SCALE GENOMIC DNA]</scope>
    <source>
        <strain evidence="6">AWRI1</strain>
        <tissue evidence="6">Single Adult Female</tissue>
    </source>
</reference>
<dbReference type="Gene3D" id="3.40.50.1820">
    <property type="entry name" value="alpha/beta hydrolase"/>
    <property type="match status" value="1"/>
</dbReference>
<keyword evidence="7" id="KW-1185">Reference proteome</keyword>
<evidence type="ECO:0000256" key="1">
    <source>
        <dbReference type="ARBA" id="ARBA00004613"/>
    </source>
</evidence>
<dbReference type="InterPro" id="IPR033906">
    <property type="entry name" value="Lipase_N"/>
</dbReference>
<evidence type="ECO:0000256" key="2">
    <source>
        <dbReference type="ARBA" id="ARBA00010701"/>
    </source>
</evidence>
<organism evidence="6 7">
    <name type="scientific">Parthenolecanium corni</name>
    <dbReference type="NCBI Taxonomy" id="536013"/>
    <lineage>
        <taxon>Eukaryota</taxon>
        <taxon>Metazoa</taxon>
        <taxon>Ecdysozoa</taxon>
        <taxon>Arthropoda</taxon>
        <taxon>Hexapoda</taxon>
        <taxon>Insecta</taxon>
        <taxon>Pterygota</taxon>
        <taxon>Neoptera</taxon>
        <taxon>Paraneoptera</taxon>
        <taxon>Hemiptera</taxon>
        <taxon>Sternorrhyncha</taxon>
        <taxon>Coccoidea</taxon>
        <taxon>Coccidae</taxon>
        <taxon>Parthenolecanium</taxon>
    </lineage>
</organism>
<name>A0AAN9Y873_9HEMI</name>
<evidence type="ECO:0000256" key="3">
    <source>
        <dbReference type="ARBA" id="ARBA00022525"/>
    </source>
</evidence>
<evidence type="ECO:0000256" key="4">
    <source>
        <dbReference type="RuleBase" id="RU004262"/>
    </source>
</evidence>
<evidence type="ECO:0000259" key="5">
    <source>
        <dbReference type="Pfam" id="PF00151"/>
    </source>
</evidence>
<dbReference type="GO" id="GO:0016042">
    <property type="term" value="P:lipid catabolic process"/>
    <property type="evidence" value="ECO:0007669"/>
    <property type="project" value="TreeGrafter"/>
</dbReference>
<comment type="caution">
    <text evidence="6">The sequence shown here is derived from an EMBL/GenBank/DDBJ whole genome shotgun (WGS) entry which is preliminary data.</text>
</comment>
<dbReference type="EMBL" id="JBBCAQ010000006">
    <property type="protein sequence ID" value="KAK7603708.1"/>
    <property type="molecule type" value="Genomic_DNA"/>
</dbReference>
<dbReference type="PRINTS" id="PR00821">
    <property type="entry name" value="TAGLIPASE"/>
</dbReference>
<feature type="domain" description="Lipase" evidence="5">
    <location>
        <begin position="14"/>
        <end position="334"/>
    </location>
</feature>
<dbReference type="InterPro" id="IPR013818">
    <property type="entry name" value="Lipase"/>
</dbReference>
<dbReference type="Proteomes" id="UP001367676">
    <property type="component" value="Unassembled WGS sequence"/>
</dbReference>
<dbReference type="InterPro" id="IPR000734">
    <property type="entry name" value="TAG_lipase"/>
</dbReference>
<dbReference type="GO" id="GO:0016298">
    <property type="term" value="F:lipase activity"/>
    <property type="evidence" value="ECO:0007669"/>
    <property type="project" value="InterPro"/>
</dbReference>